<feature type="compositionally biased region" description="Polar residues" evidence="1">
    <location>
        <begin position="51"/>
        <end position="63"/>
    </location>
</feature>
<organism evidence="2 3">
    <name type="scientific">Pleurodeles waltl</name>
    <name type="common">Iberian ribbed newt</name>
    <dbReference type="NCBI Taxonomy" id="8319"/>
    <lineage>
        <taxon>Eukaryota</taxon>
        <taxon>Metazoa</taxon>
        <taxon>Chordata</taxon>
        <taxon>Craniata</taxon>
        <taxon>Vertebrata</taxon>
        <taxon>Euteleostomi</taxon>
        <taxon>Amphibia</taxon>
        <taxon>Batrachia</taxon>
        <taxon>Caudata</taxon>
        <taxon>Salamandroidea</taxon>
        <taxon>Salamandridae</taxon>
        <taxon>Pleurodelinae</taxon>
        <taxon>Pleurodeles</taxon>
    </lineage>
</organism>
<evidence type="ECO:0000256" key="1">
    <source>
        <dbReference type="SAM" id="MobiDB-lite"/>
    </source>
</evidence>
<comment type="caution">
    <text evidence="2">The sequence shown here is derived from an EMBL/GenBank/DDBJ whole genome shotgun (WGS) entry which is preliminary data.</text>
</comment>
<protein>
    <submittedName>
        <fullName evidence="2">Uncharacterized protein</fullName>
    </submittedName>
</protein>
<proteinExistence type="predicted"/>
<feature type="compositionally biased region" description="Basic and acidic residues" evidence="1">
    <location>
        <begin position="9"/>
        <end position="18"/>
    </location>
</feature>
<evidence type="ECO:0000313" key="2">
    <source>
        <dbReference type="EMBL" id="KAJ1102142.1"/>
    </source>
</evidence>
<dbReference type="AlphaFoldDB" id="A0AAV7MFC6"/>
<dbReference type="EMBL" id="JANPWB010000014">
    <property type="protein sequence ID" value="KAJ1102142.1"/>
    <property type="molecule type" value="Genomic_DNA"/>
</dbReference>
<evidence type="ECO:0000313" key="3">
    <source>
        <dbReference type="Proteomes" id="UP001066276"/>
    </source>
</evidence>
<gene>
    <name evidence="2" type="ORF">NDU88_007196</name>
</gene>
<reference evidence="2" key="1">
    <citation type="journal article" date="2022" name="bioRxiv">
        <title>Sequencing and chromosome-scale assembly of the giantPleurodeles waltlgenome.</title>
        <authorList>
            <person name="Brown T."/>
            <person name="Elewa A."/>
            <person name="Iarovenko S."/>
            <person name="Subramanian E."/>
            <person name="Araus A.J."/>
            <person name="Petzold A."/>
            <person name="Susuki M."/>
            <person name="Suzuki K.-i.T."/>
            <person name="Hayashi T."/>
            <person name="Toyoda A."/>
            <person name="Oliveira C."/>
            <person name="Osipova E."/>
            <person name="Leigh N.D."/>
            <person name="Simon A."/>
            <person name="Yun M.H."/>
        </authorList>
    </citation>
    <scope>NUCLEOTIDE SEQUENCE</scope>
    <source>
        <strain evidence="2">20211129_DDA</strain>
        <tissue evidence="2">Liver</tissue>
    </source>
</reference>
<accession>A0AAV7MFC6</accession>
<name>A0AAV7MFC6_PLEWA</name>
<dbReference type="Proteomes" id="UP001066276">
    <property type="component" value="Chromosome 10"/>
</dbReference>
<sequence>MALCMYKKVSDWPTRRSDPSCPWGTNTMWIPDPEVLRAGTNPLPLPGDGGQQQPLRATATIENTEGGDSGARDNSVEEKKKTETGHATGATPTQEEVKSAKEAAAGG</sequence>
<feature type="compositionally biased region" description="Basic and acidic residues" evidence="1">
    <location>
        <begin position="70"/>
        <end position="84"/>
    </location>
</feature>
<feature type="region of interest" description="Disordered" evidence="1">
    <location>
        <begin position="9"/>
        <end position="107"/>
    </location>
</feature>
<keyword evidence="3" id="KW-1185">Reference proteome</keyword>